<evidence type="ECO:0000259" key="4">
    <source>
        <dbReference type="PROSITE" id="PS50405"/>
    </source>
</evidence>
<dbReference type="STRING" id="947166.A0A1D1UEI3"/>
<dbReference type="SUPFAM" id="SSF52833">
    <property type="entry name" value="Thioredoxin-like"/>
    <property type="match status" value="1"/>
</dbReference>
<dbReference type="EMBL" id="BDGG01000001">
    <property type="protein sequence ID" value="GAU88189.1"/>
    <property type="molecule type" value="Genomic_DNA"/>
</dbReference>
<protein>
    <recommendedName>
        <fullName evidence="1">glutathione transferase</fullName>
        <ecNumber evidence="1">2.5.1.18</ecNumber>
    </recommendedName>
</protein>
<dbReference type="SFLD" id="SFLDG00363">
    <property type="entry name" value="AMPS_(cytGST):_Alpha-__Mu-__Pi"/>
    <property type="match status" value="1"/>
</dbReference>
<dbReference type="InterPro" id="IPR050213">
    <property type="entry name" value="GST_superfamily"/>
</dbReference>
<organism evidence="5 6">
    <name type="scientific">Ramazzottius varieornatus</name>
    <name type="common">Water bear</name>
    <name type="synonym">Tardigrade</name>
    <dbReference type="NCBI Taxonomy" id="947166"/>
    <lineage>
        <taxon>Eukaryota</taxon>
        <taxon>Metazoa</taxon>
        <taxon>Ecdysozoa</taxon>
        <taxon>Tardigrada</taxon>
        <taxon>Eutardigrada</taxon>
        <taxon>Parachela</taxon>
        <taxon>Hypsibioidea</taxon>
        <taxon>Ramazzottiidae</taxon>
        <taxon>Ramazzottius</taxon>
    </lineage>
</organism>
<proteinExistence type="predicted"/>
<comment type="caution">
    <text evidence="5">The sequence shown here is derived from an EMBL/GenBank/DDBJ whole genome shotgun (WGS) entry which is preliminary data.</text>
</comment>
<evidence type="ECO:0000259" key="3">
    <source>
        <dbReference type="PROSITE" id="PS50404"/>
    </source>
</evidence>
<dbReference type="PROSITE" id="PS50405">
    <property type="entry name" value="GST_CTER"/>
    <property type="match status" value="1"/>
</dbReference>
<dbReference type="InterPro" id="IPR036249">
    <property type="entry name" value="Thioredoxin-like_sf"/>
</dbReference>
<dbReference type="GO" id="GO:0004364">
    <property type="term" value="F:glutathione transferase activity"/>
    <property type="evidence" value="ECO:0007669"/>
    <property type="project" value="UniProtKB-EC"/>
</dbReference>
<gene>
    <name evidence="5" type="primary">RvY_00933-1</name>
    <name evidence="5" type="synonym">RvY_00933.1</name>
    <name evidence="5" type="ORF">RvY_00933</name>
</gene>
<comment type="catalytic activity">
    <reaction evidence="2">
        <text>RX + glutathione = an S-substituted glutathione + a halide anion + H(+)</text>
        <dbReference type="Rhea" id="RHEA:16437"/>
        <dbReference type="ChEBI" id="CHEBI:15378"/>
        <dbReference type="ChEBI" id="CHEBI:16042"/>
        <dbReference type="ChEBI" id="CHEBI:17792"/>
        <dbReference type="ChEBI" id="CHEBI:57925"/>
        <dbReference type="ChEBI" id="CHEBI:90779"/>
        <dbReference type="EC" id="2.5.1.18"/>
    </reaction>
</comment>
<evidence type="ECO:0000313" key="6">
    <source>
        <dbReference type="Proteomes" id="UP000186922"/>
    </source>
</evidence>
<dbReference type="Pfam" id="PF14497">
    <property type="entry name" value="GST_C_3"/>
    <property type="match status" value="1"/>
</dbReference>
<dbReference type="CDD" id="cd03039">
    <property type="entry name" value="GST_N_Sigma_like"/>
    <property type="match status" value="1"/>
</dbReference>
<feature type="domain" description="GST N-terminal" evidence="3">
    <location>
        <begin position="6"/>
        <end position="83"/>
    </location>
</feature>
<dbReference type="SFLD" id="SFLDG01205">
    <property type="entry name" value="AMPS.1"/>
    <property type="match status" value="1"/>
</dbReference>
<dbReference type="FunFam" id="1.20.1050.10:FF:000030">
    <property type="entry name" value="Glutathione S-transferase S1"/>
    <property type="match status" value="1"/>
</dbReference>
<feature type="domain" description="GST C-terminal" evidence="4">
    <location>
        <begin position="85"/>
        <end position="212"/>
    </location>
</feature>
<accession>A0A1D1UEI3</accession>
<name>A0A1D1UEI3_RAMVA</name>
<dbReference type="InterPro" id="IPR004045">
    <property type="entry name" value="Glutathione_S-Trfase_N"/>
</dbReference>
<dbReference type="PANTHER" id="PTHR11571:SF150">
    <property type="entry name" value="GLUTATHIONE S-TRANSFERASE"/>
    <property type="match status" value="1"/>
</dbReference>
<dbReference type="AlphaFoldDB" id="A0A1D1UEI3"/>
<dbReference type="PROSITE" id="PS50404">
    <property type="entry name" value="GST_NTER"/>
    <property type="match status" value="1"/>
</dbReference>
<dbReference type="Proteomes" id="UP000186922">
    <property type="component" value="Unassembled WGS sequence"/>
</dbReference>
<reference evidence="5 6" key="1">
    <citation type="journal article" date="2016" name="Nat. Commun.">
        <title>Extremotolerant tardigrade genome and improved radiotolerance of human cultured cells by tardigrade-unique protein.</title>
        <authorList>
            <person name="Hashimoto T."/>
            <person name="Horikawa D.D."/>
            <person name="Saito Y."/>
            <person name="Kuwahara H."/>
            <person name="Kozuka-Hata H."/>
            <person name="Shin-I T."/>
            <person name="Minakuchi Y."/>
            <person name="Ohishi K."/>
            <person name="Motoyama A."/>
            <person name="Aizu T."/>
            <person name="Enomoto A."/>
            <person name="Kondo K."/>
            <person name="Tanaka S."/>
            <person name="Hara Y."/>
            <person name="Koshikawa S."/>
            <person name="Sagara H."/>
            <person name="Miura T."/>
            <person name="Yokobori S."/>
            <person name="Miyagawa K."/>
            <person name="Suzuki Y."/>
            <person name="Kubo T."/>
            <person name="Oyama M."/>
            <person name="Kohara Y."/>
            <person name="Fujiyama A."/>
            <person name="Arakawa K."/>
            <person name="Katayama T."/>
            <person name="Toyoda A."/>
            <person name="Kunieda T."/>
        </authorList>
    </citation>
    <scope>NUCLEOTIDE SEQUENCE [LARGE SCALE GENOMIC DNA]</scope>
    <source>
        <strain evidence="5 6">YOKOZUNA-1</strain>
    </source>
</reference>
<evidence type="ECO:0000256" key="2">
    <source>
        <dbReference type="ARBA" id="ARBA00047960"/>
    </source>
</evidence>
<dbReference type="InterPro" id="IPR040079">
    <property type="entry name" value="Glutathione_S-Trfase"/>
</dbReference>
<dbReference type="CDD" id="cd03192">
    <property type="entry name" value="GST_C_Sigma_like"/>
    <property type="match status" value="1"/>
</dbReference>
<dbReference type="InterPro" id="IPR004046">
    <property type="entry name" value="GST_C"/>
</dbReference>
<dbReference type="OrthoDB" id="414243at2759"/>
<sequence>MARNDPHYKLTYFNFRGLAEPIRFLFAYAKVDYEDNRITHEEWPAIKKTTPFRTLPILEVDGQAIGESNAIGRLLAKRFNLYGKDDIEQAKVDALVDFLEDVKHAGAGMVTIFREPDEKKKQEMKDKFFSETLPDYIEVLEQHLKNNNGGKGYFVGNSPTWADISIAVSMDRLDSWQPGSVSKYPLLAAHNARVEGLEGIKDWIAKRPKTPM</sequence>
<dbReference type="InterPro" id="IPR036282">
    <property type="entry name" value="Glutathione-S-Trfase_C_sf"/>
</dbReference>
<dbReference type="GO" id="GO:0004602">
    <property type="term" value="F:glutathione peroxidase activity"/>
    <property type="evidence" value="ECO:0007669"/>
    <property type="project" value="UniProtKB-ARBA"/>
</dbReference>
<dbReference type="Gene3D" id="3.40.30.10">
    <property type="entry name" value="Glutaredoxin"/>
    <property type="match status" value="1"/>
</dbReference>
<evidence type="ECO:0000313" key="5">
    <source>
        <dbReference type="EMBL" id="GAU88189.1"/>
    </source>
</evidence>
<keyword evidence="6" id="KW-1185">Reference proteome</keyword>
<dbReference type="SUPFAM" id="SSF47616">
    <property type="entry name" value="GST C-terminal domain-like"/>
    <property type="match status" value="1"/>
</dbReference>
<dbReference type="GO" id="GO:0006749">
    <property type="term" value="P:glutathione metabolic process"/>
    <property type="evidence" value="ECO:0007669"/>
    <property type="project" value="TreeGrafter"/>
</dbReference>
<dbReference type="FunFam" id="3.40.30.10:FF:000035">
    <property type="entry name" value="hematopoietic prostaglandin D synthase"/>
    <property type="match status" value="1"/>
</dbReference>
<dbReference type="PANTHER" id="PTHR11571">
    <property type="entry name" value="GLUTATHIONE S-TRANSFERASE"/>
    <property type="match status" value="1"/>
</dbReference>
<dbReference type="SFLD" id="SFLDS00019">
    <property type="entry name" value="Glutathione_Transferase_(cytos"/>
    <property type="match status" value="1"/>
</dbReference>
<dbReference type="EC" id="2.5.1.18" evidence="1"/>
<evidence type="ECO:0000256" key="1">
    <source>
        <dbReference type="ARBA" id="ARBA00012452"/>
    </source>
</evidence>
<dbReference type="Pfam" id="PF02798">
    <property type="entry name" value="GST_N"/>
    <property type="match status" value="1"/>
</dbReference>
<dbReference type="InterPro" id="IPR010987">
    <property type="entry name" value="Glutathione-S-Trfase_C-like"/>
</dbReference>
<dbReference type="Gene3D" id="1.20.1050.10">
    <property type="match status" value="1"/>
</dbReference>